<dbReference type="Proteomes" id="UP000030742">
    <property type="component" value="Unassembled WGS sequence"/>
</dbReference>
<proteinExistence type="predicted"/>
<evidence type="ECO:0000256" key="1">
    <source>
        <dbReference type="SAM" id="MobiDB-lite"/>
    </source>
</evidence>
<name>U4TTF3_DENPD</name>
<dbReference type="AlphaFoldDB" id="U4TTF3"/>
<feature type="compositionally biased region" description="Polar residues" evidence="1">
    <location>
        <begin position="33"/>
        <end position="54"/>
    </location>
</feature>
<organism evidence="2 3">
    <name type="scientific">Dendroctonus ponderosae</name>
    <name type="common">Mountain pine beetle</name>
    <dbReference type="NCBI Taxonomy" id="77166"/>
    <lineage>
        <taxon>Eukaryota</taxon>
        <taxon>Metazoa</taxon>
        <taxon>Ecdysozoa</taxon>
        <taxon>Arthropoda</taxon>
        <taxon>Hexapoda</taxon>
        <taxon>Insecta</taxon>
        <taxon>Pterygota</taxon>
        <taxon>Neoptera</taxon>
        <taxon>Endopterygota</taxon>
        <taxon>Coleoptera</taxon>
        <taxon>Polyphaga</taxon>
        <taxon>Cucujiformia</taxon>
        <taxon>Curculionidae</taxon>
        <taxon>Scolytinae</taxon>
        <taxon>Dendroctonus</taxon>
    </lineage>
</organism>
<evidence type="ECO:0000313" key="2">
    <source>
        <dbReference type="EMBL" id="ERL84042.1"/>
    </source>
</evidence>
<dbReference type="EMBL" id="KB631047">
    <property type="protein sequence ID" value="ERL84042.1"/>
    <property type="molecule type" value="Genomic_DNA"/>
</dbReference>
<protein>
    <submittedName>
        <fullName evidence="2">Uncharacterized protein</fullName>
    </submittedName>
</protein>
<reference evidence="2 3" key="1">
    <citation type="journal article" date="2013" name="Genome Biol.">
        <title>Draft genome of the mountain pine beetle, Dendroctonus ponderosae Hopkins, a major forest pest.</title>
        <authorList>
            <person name="Keeling C.I."/>
            <person name="Yuen M.M."/>
            <person name="Liao N.Y."/>
            <person name="Docking T.R."/>
            <person name="Chan S.K."/>
            <person name="Taylor G.A."/>
            <person name="Palmquist D.L."/>
            <person name="Jackman S.D."/>
            <person name="Nguyen A."/>
            <person name="Li M."/>
            <person name="Henderson H."/>
            <person name="Janes J.K."/>
            <person name="Zhao Y."/>
            <person name="Pandoh P."/>
            <person name="Moore R."/>
            <person name="Sperling F.A."/>
            <person name="Huber D.P."/>
            <person name="Birol I."/>
            <person name="Jones S.J."/>
            <person name="Bohlmann J."/>
        </authorList>
    </citation>
    <scope>NUCLEOTIDE SEQUENCE</scope>
</reference>
<evidence type="ECO:0000313" key="3">
    <source>
        <dbReference type="Proteomes" id="UP000030742"/>
    </source>
</evidence>
<accession>U4TTF3</accession>
<sequence>MHEFNMECCTNFKSEARAEQINHLSGKYPDKGNTGTSQEQTFVANSPDSNKTWL</sequence>
<gene>
    <name evidence="2" type="ORF">D910_01368</name>
</gene>
<feature type="region of interest" description="Disordered" evidence="1">
    <location>
        <begin position="21"/>
        <end position="54"/>
    </location>
</feature>